<accession>A0AAN6PE40</accession>
<gene>
    <name evidence="2" type="ORF">C8A01DRAFT_47229</name>
</gene>
<keyword evidence="1" id="KW-0812">Transmembrane</keyword>
<reference evidence="3" key="1">
    <citation type="journal article" date="2023" name="Mol. Phylogenet. Evol.">
        <title>Genome-scale phylogeny and comparative genomics of the fungal order Sordariales.</title>
        <authorList>
            <person name="Hensen N."/>
            <person name="Bonometti L."/>
            <person name="Westerberg I."/>
            <person name="Brannstrom I.O."/>
            <person name="Guillou S."/>
            <person name="Cros-Aarteil S."/>
            <person name="Calhoun S."/>
            <person name="Haridas S."/>
            <person name="Kuo A."/>
            <person name="Mondo S."/>
            <person name="Pangilinan J."/>
            <person name="Riley R."/>
            <person name="LaButti K."/>
            <person name="Andreopoulos B."/>
            <person name="Lipzen A."/>
            <person name="Chen C."/>
            <person name="Yan M."/>
            <person name="Daum C."/>
            <person name="Ng V."/>
            <person name="Clum A."/>
            <person name="Steindorff A."/>
            <person name="Ohm R.A."/>
            <person name="Martin F."/>
            <person name="Silar P."/>
            <person name="Natvig D.O."/>
            <person name="Lalanne C."/>
            <person name="Gautier V."/>
            <person name="Ament-Velasquez S.L."/>
            <person name="Kruys A."/>
            <person name="Hutchinson M.I."/>
            <person name="Powell A.J."/>
            <person name="Barry K."/>
            <person name="Miller A.N."/>
            <person name="Grigoriev I.V."/>
            <person name="Debuchy R."/>
            <person name="Gladieux P."/>
            <person name="Hiltunen Thoren M."/>
            <person name="Johannesson H."/>
        </authorList>
    </citation>
    <scope>NUCLEOTIDE SEQUENCE [LARGE SCALE GENOMIC DNA]</scope>
    <source>
        <strain evidence="3">CBS 284.82</strain>
    </source>
</reference>
<dbReference type="AlphaFoldDB" id="A0AAN6PE40"/>
<feature type="transmembrane region" description="Helical" evidence="1">
    <location>
        <begin position="120"/>
        <end position="139"/>
    </location>
</feature>
<proteinExistence type="predicted"/>
<keyword evidence="3" id="KW-1185">Reference proteome</keyword>
<feature type="transmembrane region" description="Helical" evidence="1">
    <location>
        <begin position="548"/>
        <end position="571"/>
    </location>
</feature>
<dbReference type="Proteomes" id="UP001303115">
    <property type="component" value="Unassembled WGS sequence"/>
</dbReference>
<evidence type="ECO:0000256" key="1">
    <source>
        <dbReference type="SAM" id="Phobius"/>
    </source>
</evidence>
<evidence type="ECO:0000313" key="2">
    <source>
        <dbReference type="EMBL" id="KAK4039272.1"/>
    </source>
</evidence>
<organism evidence="2 3">
    <name type="scientific">Parachaetomium inaequale</name>
    <dbReference type="NCBI Taxonomy" id="2588326"/>
    <lineage>
        <taxon>Eukaryota</taxon>
        <taxon>Fungi</taxon>
        <taxon>Dikarya</taxon>
        <taxon>Ascomycota</taxon>
        <taxon>Pezizomycotina</taxon>
        <taxon>Sordariomycetes</taxon>
        <taxon>Sordariomycetidae</taxon>
        <taxon>Sordariales</taxon>
        <taxon>Chaetomiaceae</taxon>
        <taxon>Parachaetomium</taxon>
    </lineage>
</organism>
<protein>
    <submittedName>
        <fullName evidence="2">Uncharacterized protein</fullName>
    </submittedName>
</protein>
<feature type="transmembrane region" description="Helical" evidence="1">
    <location>
        <begin position="30"/>
        <end position="50"/>
    </location>
</feature>
<name>A0AAN6PE40_9PEZI</name>
<comment type="caution">
    <text evidence="2">The sequence shown here is derived from an EMBL/GenBank/DDBJ whole genome shotgun (WGS) entry which is preliminary data.</text>
</comment>
<dbReference type="EMBL" id="MU854405">
    <property type="protein sequence ID" value="KAK4039272.1"/>
    <property type="molecule type" value="Genomic_DNA"/>
</dbReference>
<sequence>MTTSISHSIATKDGSTEYVAEDAAPPEKRFIIRAVSSVVVPPAFAAYYIWTYVYYLAPSSDSTDDASRSLPDGRNRFGALSTDQIQMHQDKSWSKVSGWWAIGRRMVWRQPGDGPVLSPVWIPLFVLSILSWAFALSGLTMETRQTYRAGSDPGVSVVGSNATNFNSWTVYTVLDSAYHAWRLDQQPRLPLLGALYSIPGAPIGFNMTTGNELPPNTSVPLVLAPQAEVPVTGTAWGVALRYGCRPIYKLDDFKILSKRLDSKTPGYLNGTARGPGEEGPRFNPTPPEHYFYDVPGLPNATISVMSTDGWYYRTVAEVGVSSGIYNIIDEATRAYGADPGGLDTEEVLEFTLWQAHGFLGTHPETGTIPQLDGEYLTYYAGWARLNGLAGTFHDFRREDPGNTNEEGDRVWPLPRFSLAVPAMLLLGIRGHRDFNVIGLTAETRPDFPSVKDSAPWLPPDTFDYKYVENVTEFGAVDVTGPIYTAGQVPFDAADSLGSFYSQFATPENLQRALESAYKHVAVAMLYSQREMPYQAWTSLNLTAAVSRALLVLVVLSLWALGCMALGLAYSFRKRWDAYFTTRSLYWYCRKTANVDPMEVMKNTN</sequence>
<keyword evidence="1" id="KW-0472">Membrane</keyword>
<evidence type="ECO:0000313" key="3">
    <source>
        <dbReference type="Proteomes" id="UP001303115"/>
    </source>
</evidence>
<keyword evidence="1" id="KW-1133">Transmembrane helix</keyword>